<keyword evidence="1" id="KW-0040">ANK repeat</keyword>
<sequence>FLRPLPLTAVIDMVILVRETGCCHGCWALFRGPSEGKSNEGHHAVVVQESAELTEQTQPVEPLLSLEARIAARQDDAESLELLTSVLRRSIRGLDEQGRSLLFYAVRGNRDDGGKAQASAAAVAKKLLGDAAQWDEVPRYLVKRHHFDVNFQAQKTGFTPLMEATRFGNLFGVELLLELRADVNLQSVRGETALDVARAKVLEHLDFQEMQCSENRLEMVKDRVESDKLRIADLLRNA</sequence>
<dbReference type="PROSITE" id="PS50088">
    <property type="entry name" value="ANK_REPEAT"/>
    <property type="match status" value="1"/>
</dbReference>
<protein>
    <recommendedName>
        <fullName evidence="4">ANK_REP_REGION domain-containing protein</fullName>
    </recommendedName>
</protein>
<comment type="caution">
    <text evidence="2">The sequence shown here is derived from an EMBL/GenBank/DDBJ whole genome shotgun (WGS) entry which is preliminary data.</text>
</comment>
<dbReference type="InterPro" id="IPR002110">
    <property type="entry name" value="Ankyrin_rpt"/>
</dbReference>
<feature type="non-terminal residue" evidence="2">
    <location>
        <position position="1"/>
    </location>
</feature>
<name>A0ABP0NJR2_9DINO</name>
<dbReference type="Gene3D" id="1.25.40.20">
    <property type="entry name" value="Ankyrin repeat-containing domain"/>
    <property type="match status" value="1"/>
</dbReference>
<accession>A0ABP0NJR2</accession>
<dbReference type="PROSITE" id="PS50297">
    <property type="entry name" value="ANK_REP_REGION"/>
    <property type="match status" value="1"/>
</dbReference>
<dbReference type="Pfam" id="PF12796">
    <property type="entry name" value="Ank_2"/>
    <property type="match status" value="1"/>
</dbReference>
<dbReference type="InterPro" id="IPR036770">
    <property type="entry name" value="Ankyrin_rpt-contain_sf"/>
</dbReference>
<dbReference type="SMART" id="SM00248">
    <property type="entry name" value="ANK"/>
    <property type="match status" value="2"/>
</dbReference>
<feature type="repeat" description="ANK" evidence="1">
    <location>
        <begin position="156"/>
        <end position="188"/>
    </location>
</feature>
<organism evidence="2 3">
    <name type="scientific">Durusdinium trenchii</name>
    <dbReference type="NCBI Taxonomy" id="1381693"/>
    <lineage>
        <taxon>Eukaryota</taxon>
        <taxon>Sar</taxon>
        <taxon>Alveolata</taxon>
        <taxon>Dinophyceae</taxon>
        <taxon>Suessiales</taxon>
        <taxon>Symbiodiniaceae</taxon>
        <taxon>Durusdinium</taxon>
    </lineage>
</organism>
<dbReference type="Proteomes" id="UP001642464">
    <property type="component" value="Unassembled WGS sequence"/>
</dbReference>
<reference evidence="2 3" key="1">
    <citation type="submission" date="2024-02" db="EMBL/GenBank/DDBJ databases">
        <authorList>
            <person name="Chen Y."/>
            <person name="Shah S."/>
            <person name="Dougan E. K."/>
            <person name="Thang M."/>
            <person name="Chan C."/>
        </authorList>
    </citation>
    <scope>NUCLEOTIDE SEQUENCE [LARGE SCALE GENOMIC DNA]</scope>
</reference>
<keyword evidence="3" id="KW-1185">Reference proteome</keyword>
<evidence type="ECO:0008006" key="4">
    <source>
        <dbReference type="Google" id="ProtNLM"/>
    </source>
</evidence>
<evidence type="ECO:0000313" key="3">
    <source>
        <dbReference type="Proteomes" id="UP001642464"/>
    </source>
</evidence>
<proteinExistence type="predicted"/>
<evidence type="ECO:0000313" key="2">
    <source>
        <dbReference type="EMBL" id="CAK9064002.1"/>
    </source>
</evidence>
<gene>
    <name evidence="2" type="ORF">SCF082_LOCUS33044</name>
</gene>
<evidence type="ECO:0000256" key="1">
    <source>
        <dbReference type="PROSITE-ProRule" id="PRU00023"/>
    </source>
</evidence>
<dbReference type="SUPFAM" id="SSF48403">
    <property type="entry name" value="Ankyrin repeat"/>
    <property type="match status" value="1"/>
</dbReference>
<dbReference type="EMBL" id="CAXAMM010029058">
    <property type="protein sequence ID" value="CAK9064002.1"/>
    <property type="molecule type" value="Genomic_DNA"/>
</dbReference>